<accession>A0ABT0CB75</accession>
<dbReference type="Pfam" id="PF01189">
    <property type="entry name" value="Methyltr_RsmB-F"/>
    <property type="match status" value="1"/>
</dbReference>
<dbReference type="Gene3D" id="3.30.70.1170">
    <property type="entry name" value="Sun protein, domain 3"/>
    <property type="match status" value="1"/>
</dbReference>
<evidence type="ECO:0000256" key="12">
    <source>
        <dbReference type="ARBA" id="ARBA00047283"/>
    </source>
</evidence>
<keyword evidence="16" id="KW-1185">Reference proteome</keyword>
<keyword evidence="9 13" id="KW-0694">RNA-binding</keyword>
<evidence type="ECO:0000256" key="10">
    <source>
        <dbReference type="ARBA" id="ARBA00030399"/>
    </source>
</evidence>
<evidence type="ECO:0000256" key="4">
    <source>
        <dbReference type="ARBA" id="ARBA00022490"/>
    </source>
</evidence>
<comment type="catalytic activity">
    <reaction evidence="12">
        <text>cytidine(967) in 16S rRNA + S-adenosyl-L-methionine = 5-methylcytidine(967) in 16S rRNA + S-adenosyl-L-homocysteine + H(+)</text>
        <dbReference type="Rhea" id="RHEA:42748"/>
        <dbReference type="Rhea" id="RHEA-COMP:10219"/>
        <dbReference type="Rhea" id="RHEA-COMP:10220"/>
        <dbReference type="ChEBI" id="CHEBI:15378"/>
        <dbReference type="ChEBI" id="CHEBI:57856"/>
        <dbReference type="ChEBI" id="CHEBI:59789"/>
        <dbReference type="ChEBI" id="CHEBI:74483"/>
        <dbReference type="ChEBI" id="CHEBI:82748"/>
        <dbReference type="EC" id="2.1.1.176"/>
    </reaction>
</comment>
<dbReference type="EMBL" id="JAFIRA010000018">
    <property type="protein sequence ID" value="MCJ2542969.1"/>
    <property type="molecule type" value="Genomic_DNA"/>
</dbReference>
<feature type="binding site" evidence="13">
    <location>
        <position position="320"/>
    </location>
    <ligand>
        <name>S-adenosyl-L-methionine</name>
        <dbReference type="ChEBI" id="CHEBI:59789"/>
    </ligand>
</feature>
<dbReference type="InterPro" id="IPR029063">
    <property type="entry name" value="SAM-dependent_MTases_sf"/>
</dbReference>
<dbReference type="Pfam" id="PF22458">
    <property type="entry name" value="RsmF-B_ferredox"/>
    <property type="match status" value="1"/>
</dbReference>
<evidence type="ECO:0000256" key="5">
    <source>
        <dbReference type="ARBA" id="ARBA00022552"/>
    </source>
</evidence>
<keyword evidence="6 13" id="KW-0489">Methyltransferase</keyword>
<dbReference type="Proteomes" id="UP000830835">
    <property type="component" value="Unassembled WGS sequence"/>
</dbReference>
<dbReference type="SUPFAM" id="SSF53335">
    <property type="entry name" value="S-adenosyl-L-methionine-dependent methyltransferases"/>
    <property type="match status" value="1"/>
</dbReference>
<keyword evidence="7 13" id="KW-0808">Transferase</keyword>
<dbReference type="PRINTS" id="PR02008">
    <property type="entry name" value="RCMTFAMILY"/>
</dbReference>
<gene>
    <name evidence="15" type="ORF">JX360_08635</name>
</gene>
<dbReference type="InterPro" id="IPR023267">
    <property type="entry name" value="RCMT"/>
</dbReference>
<evidence type="ECO:0000313" key="16">
    <source>
        <dbReference type="Proteomes" id="UP000830835"/>
    </source>
</evidence>
<sequence>MNARQLALLALQKIERQNAYADRVLGHLLQGSDLIPAERHLATELVYGITRRRRTLDALLERFSQRPAHKQPPDLRLIVHIGLYQLAFLDQIPPSAAIHSSVELARQMGLGSLTGVVNGILRTYQRQVLTGPAKDPLQPLRDTQPTDPIQALGILHSFPDWLVSLWWERLGPLETEQLCAWFNQPPHLDLRVNRLRANVSEVSRALSEAGIPNQPLPDLPEALRLSGHAGELSKLPGFAEGWWTVQDASAQQVVHWLDPQPGERVIDCCAAPGGKTTHIAERMQDQGEVWGLDRHVHRLQRLQENVARLGLTAIRSQVIDVVELAAVAHPPPPLPDWESADRVLVDAPCSGLGTLHRHADARWRQTPDEIETLAQLQTQLLAVAARWVKPGGLLLYATCTLHPAENERVIETFLQTQPNWAAEGDPVQIWPHRQDRDGFFCQRLRRQD</sequence>
<comment type="similarity">
    <text evidence="13">Belongs to the class I-like SAM-binding methyltransferase superfamily. RsmB/NOP family.</text>
</comment>
<dbReference type="Gene3D" id="1.10.940.10">
    <property type="entry name" value="NusB-like"/>
    <property type="match status" value="1"/>
</dbReference>
<feature type="domain" description="SAM-dependent MTase RsmB/NOP-type" evidence="14">
    <location>
        <begin position="178"/>
        <end position="447"/>
    </location>
</feature>
<dbReference type="InterPro" id="IPR035926">
    <property type="entry name" value="NusB-like_sf"/>
</dbReference>
<feature type="active site" description="Nucleophile" evidence="13">
    <location>
        <position position="399"/>
    </location>
</feature>
<organism evidence="15 16">
    <name type="scientific">Thermostichus vulcanus str. 'Rupite'</name>
    <dbReference type="NCBI Taxonomy" id="2813851"/>
    <lineage>
        <taxon>Bacteria</taxon>
        <taxon>Bacillati</taxon>
        <taxon>Cyanobacteriota</taxon>
        <taxon>Cyanophyceae</taxon>
        <taxon>Thermostichales</taxon>
        <taxon>Thermostichaceae</taxon>
        <taxon>Thermostichus</taxon>
    </lineage>
</organism>
<evidence type="ECO:0000256" key="7">
    <source>
        <dbReference type="ARBA" id="ARBA00022679"/>
    </source>
</evidence>
<evidence type="ECO:0000256" key="8">
    <source>
        <dbReference type="ARBA" id="ARBA00022691"/>
    </source>
</evidence>
<evidence type="ECO:0000313" key="15">
    <source>
        <dbReference type="EMBL" id="MCJ2542969.1"/>
    </source>
</evidence>
<evidence type="ECO:0000256" key="2">
    <source>
        <dbReference type="ARBA" id="ARBA00004496"/>
    </source>
</evidence>
<dbReference type="PROSITE" id="PS51686">
    <property type="entry name" value="SAM_MT_RSMB_NOP"/>
    <property type="match status" value="1"/>
</dbReference>
<name>A0ABT0CB75_THEVL</name>
<keyword evidence="8 13" id="KW-0949">S-adenosyl-L-methionine</keyword>
<dbReference type="CDD" id="cd02440">
    <property type="entry name" value="AdoMet_MTases"/>
    <property type="match status" value="1"/>
</dbReference>
<keyword evidence="4" id="KW-0963">Cytoplasm</keyword>
<comment type="caution">
    <text evidence="15">The sequence shown here is derived from an EMBL/GenBank/DDBJ whole genome shotgun (WGS) entry which is preliminary data.</text>
</comment>
<evidence type="ECO:0000256" key="6">
    <source>
        <dbReference type="ARBA" id="ARBA00022603"/>
    </source>
</evidence>
<dbReference type="InterPro" id="IPR054728">
    <property type="entry name" value="RsmB-like_ferredoxin"/>
</dbReference>
<dbReference type="Pfam" id="PF01029">
    <property type="entry name" value="NusB"/>
    <property type="match status" value="1"/>
</dbReference>
<feature type="binding site" evidence="13">
    <location>
        <position position="293"/>
    </location>
    <ligand>
        <name>S-adenosyl-L-methionine</name>
        <dbReference type="ChEBI" id="CHEBI:59789"/>
    </ligand>
</feature>
<dbReference type="RefSeq" id="WP_244350261.1">
    <property type="nucleotide sequence ID" value="NZ_JAFIRA010000018.1"/>
</dbReference>
<dbReference type="Gene3D" id="3.40.50.150">
    <property type="entry name" value="Vaccinia Virus protein VP39"/>
    <property type="match status" value="1"/>
</dbReference>
<feature type="binding site" evidence="13">
    <location>
        <begin position="269"/>
        <end position="275"/>
    </location>
    <ligand>
        <name>S-adenosyl-L-methionine</name>
        <dbReference type="ChEBI" id="CHEBI:59789"/>
    </ligand>
</feature>
<comment type="subcellular location">
    <subcellularLocation>
        <location evidence="2">Cytoplasm</location>
    </subcellularLocation>
</comment>
<dbReference type="GO" id="GO:0008168">
    <property type="term" value="F:methyltransferase activity"/>
    <property type="evidence" value="ECO:0007669"/>
    <property type="project" value="UniProtKB-KW"/>
</dbReference>
<evidence type="ECO:0000259" key="14">
    <source>
        <dbReference type="PROSITE" id="PS51686"/>
    </source>
</evidence>
<dbReference type="InterPro" id="IPR004573">
    <property type="entry name" value="rRNA_ssu_MeTfrase_B"/>
</dbReference>
<dbReference type="PANTHER" id="PTHR22807:SF53">
    <property type="entry name" value="RIBOSOMAL RNA SMALL SUBUNIT METHYLTRANSFERASE B-RELATED"/>
    <property type="match status" value="1"/>
</dbReference>
<dbReference type="InterPro" id="IPR049560">
    <property type="entry name" value="MeTrfase_RsmB-F_NOP2_cat"/>
</dbReference>
<reference evidence="15" key="1">
    <citation type="submission" date="2021-02" db="EMBL/GenBank/DDBJ databases">
        <title>The CRISPR/cas machinery reduction and long-range gene transfer in the hot spring cyanobacterium Synechococcus.</title>
        <authorList>
            <person name="Dvorak P."/>
            <person name="Jahodarova E."/>
            <person name="Hasler P."/>
            <person name="Poulickova A."/>
        </authorList>
    </citation>
    <scope>NUCLEOTIDE SEQUENCE</scope>
    <source>
        <strain evidence="15">Rupite</strain>
    </source>
</reference>
<dbReference type="InterPro" id="IPR001678">
    <property type="entry name" value="MeTrfase_RsmB-F_NOP2_dom"/>
</dbReference>
<dbReference type="NCBIfam" id="NF011493">
    <property type="entry name" value="PRK14901.1"/>
    <property type="match status" value="1"/>
</dbReference>
<dbReference type="PANTHER" id="PTHR22807">
    <property type="entry name" value="NOP2 YEAST -RELATED NOL1/NOP2/FMU SUN DOMAIN-CONTAINING"/>
    <property type="match status" value="1"/>
</dbReference>
<evidence type="ECO:0000256" key="9">
    <source>
        <dbReference type="ARBA" id="ARBA00022884"/>
    </source>
</evidence>
<evidence type="ECO:0000256" key="1">
    <source>
        <dbReference type="ARBA" id="ARBA00002724"/>
    </source>
</evidence>
<evidence type="ECO:0000256" key="3">
    <source>
        <dbReference type="ARBA" id="ARBA00012140"/>
    </source>
</evidence>
<evidence type="ECO:0000256" key="11">
    <source>
        <dbReference type="ARBA" id="ARBA00031088"/>
    </source>
</evidence>
<dbReference type="InterPro" id="IPR006027">
    <property type="entry name" value="NusB_RsmB_TIM44"/>
</dbReference>
<proteinExistence type="inferred from homology"/>
<dbReference type="SUPFAM" id="SSF48013">
    <property type="entry name" value="NusB-like"/>
    <property type="match status" value="1"/>
</dbReference>
<dbReference type="NCBIfam" id="TIGR00563">
    <property type="entry name" value="rsmB"/>
    <property type="match status" value="1"/>
</dbReference>
<protein>
    <recommendedName>
        <fullName evidence="3">16S rRNA (cytosine(967)-C(5))-methyltransferase</fullName>
        <ecNumber evidence="3">2.1.1.176</ecNumber>
    </recommendedName>
    <alternativeName>
        <fullName evidence="10">16S rRNA m5C967 methyltransferase</fullName>
    </alternativeName>
    <alternativeName>
        <fullName evidence="11">rRNA (cytosine-C(5)-)-methyltransferase RsmB</fullName>
    </alternativeName>
</protein>
<keyword evidence="5" id="KW-0698">rRNA processing</keyword>
<dbReference type="EC" id="2.1.1.176" evidence="3"/>
<evidence type="ECO:0000256" key="13">
    <source>
        <dbReference type="PROSITE-ProRule" id="PRU01023"/>
    </source>
</evidence>
<dbReference type="GO" id="GO:0032259">
    <property type="term" value="P:methylation"/>
    <property type="evidence" value="ECO:0007669"/>
    <property type="project" value="UniProtKB-KW"/>
</dbReference>
<dbReference type="NCBIfam" id="NF011494">
    <property type="entry name" value="PRK14902.1"/>
    <property type="match status" value="1"/>
</dbReference>
<feature type="binding site" evidence="13">
    <location>
        <position position="346"/>
    </location>
    <ligand>
        <name>S-adenosyl-L-methionine</name>
        <dbReference type="ChEBI" id="CHEBI:59789"/>
    </ligand>
</feature>
<comment type="function">
    <text evidence="1">Specifically methylates the cytosine at position 967 (m5C967) of 16S rRNA.</text>
</comment>